<organism evidence="6 7">
    <name type="scientific">Paenibacillus wenxiniae</name>
    <dbReference type="NCBI Taxonomy" id="1636843"/>
    <lineage>
        <taxon>Bacteria</taxon>
        <taxon>Bacillati</taxon>
        <taxon>Bacillota</taxon>
        <taxon>Bacilli</taxon>
        <taxon>Bacillales</taxon>
        <taxon>Paenibacillaceae</taxon>
        <taxon>Paenibacillus</taxon>
    </lineage>
</organism>
<dbReference type="PROSITE" id="PS50076">
    <property type="entry name" value="DNAJ_2"/>
    <property type="match status" value="1"/>
</dbReference>
<evidence type="ECO:0000256" key="3">
    <source>
        <dbReference type="ARBA" id="ARBA00023186"/>
    </source>
</evidence>
<dbReference type="InterPro" id="IPR036869">
    <property type="entry name" value="J_dom_sf"/>
</dbReference>
<evidence type="ECO:0000313" key="6">
    <source>
        <dbReference type="EMBL" id="MFD1886497.1"/>
    </source>
</evidence>
<comment type="caution">
    <text evidence="6">The sequence shown here is derived from an EMBL/GenBank/DDBJ whole genome shotgun (WGS) entry which is preliminary data.</text>
</comment>
<evidence type="ECO:0000313" key="7">
    <source>
        <dbReference type="Proteomes" id="UP001597233"/>
    </source>
</evidence>
<dbReference type="CDD" id="cd06257">
    <property type="entry name" value="DnaJ"/>
    <property type="match status" value="1"/>
</dbReference>
<dbReference type="PANTHER" id="PTHR43096">
    <property type="entry name" value="DNAJ HOMOLOG 1, MITOCHONDRIAL-RELATED"/>
    <property type="match status" value="1"/>
</dbReference>
<dbReference type="RefSeq" id="WP_347325501.1">
    <property type="nucleotide sequence ID" value="NZ_JBCGUH010000006.1"/>
</dbReference>
<dbReference type="PRINTS" id="PR00625">
    <property type="entry name" value="JDOMAIN"/>
</dbReference>
<name>A0ABW4RJK8_9BACL</name>
<feature type="compositionally biased region" description="Low complexity" evidence="4">
    <location>
        <begin position="79"/>
        <end position="98"/>
    </location>
</feature>
<dbReference type="PANTHER" id="PTHR43096:SF52">
    <property type="entry name" value="DNAJ HOMOLOG 1, MITOCHONDRIAL-RELATED"/>
    <property type="match status" value="1"/>
</dbReference>
<feature type="region of interest" description="Disordered" evidence="4">
    <location>
        <begin position="74"/>
        <end position="103"/>
    </location>
</feature>
<dbReference type="InterPro" id="IPR001623">
    <property type="entry name" value="DnaJ_domain"/>
</dbReference>
<dbReference type="InterPro" id="IPR002939">
    <property type="entry name" value="DnaJ_C"/>
</dbReference>
<feature type="domain" description="J" evidence="5">
    <location>
        <begin position="4"/>
        <end position="68"/>
    </location>
</feature>
<evidence type="ECO:0000256" key="1">
    <source>
        <dbReference type="ARBA" id="ARBA00022705"/>
    </source>
</evidence>
<protein>
    <submittedName>
        <fullName evidence="6">DnaJ C-terminal domain-containing protein</fullName>
    </submittedName>
</protein>
<dbReference type="SUPFAM" id="SSF49493">
    <property type="entry name" value="HSP40/DnaJ peptide-binding domain"/>
    <property type="match status" value="2"/>
</dbReference>
<gene>
    <name evidence="6" type="ORF">ACFSC9_13295</name>
</gene>
<dbReference type="SMART" id="SM00271">
    <property type="entry name" value="DnaJ"/>
    <property type="match status" value="1"/>
</dbReference>
<dbReference type="Pfam" id="PF01556">
    <property type="entry name" value="DnaJ_C"/>
    <property type="match status" value="1"/>
</dbReference>
<keyword evidence="1" id="KW-0235">DNA replication</keyword>
<dbReference type="Pfam" id="PF00226">
    <property type="entry name" value="DnaJ"/>
    <property type="match status" value="1"/>
</dbReference>
<dbReference type="Gene3D" id="1.10.287.110">
    <property type="entry name" value="DnaJ domain"/>
    <property type="match status" value="1"/>
</dbReference>
<keyword evidence="3" id="KW-0143">Chaperone</keyword>
<dbReference type="CDD" id="cd10747">
    <property type="entry name" value="DnaJ_C"/>
    <property type="match status" value="1"/>
</dbReference>
<reference evidence="7" key="1">
    <citation type="journal article" date="2019" name="Int. J. Syst. Evol. Microbiol.">
        <title>The Global Catalogue of Microorganisms (GCM) 10K type strain sequencing project: providing services to taxonomists for standard genome sequencing and annotation.</title>
        <authorList>
            <consortium name="The Broad Institute Genomics Platform"/>
            <consortium name="The Broad Institute Genome Sequencing Center for Infectious Disease"/>
            <person name="Wu L."/>
            <person name="Ma J."/>
        </authorList>
    </citation>
    <scope>NUCLEOTIDE SEQUENCE [LARGE SCALE GENOMIC DNA]</scope>
    <source>
        <strain evidence="7">CCUG 54950</strain>
    </source>
</reference>
<dbReference type="EMBL" id="JBHUEH010000016">
    <property type="protein sequence ID" value="MFD1886497.1"/>
    <property type="molecule type" value="Genomic_DNA"/>
</dbReference>
<dbReference type="InterPro" id="IPR008971">
    <property type="entry name" value="HSP40/DnaJ_pept-bd"/>
</dbReference>
<proteinExistence type="predicted"/>
<evidence type="ECO:0000256" key="4">
    <source>
        <dbReference type="SAM" id="MobiDB-lite"/>
    </source>
</evidence>
<evidence type="ECO:0000256" key="2">
    <source>
        <dbReference type="ARBA" id="ARBA00023016"/>
    </source>
</evidence>
<keyword evidence="7" id="KW-1185">Reference proteome</keyword>
<keyword evidence="2" id="KW-0346">Stress response</keyword>
<dbReference type="SUPFAM" id="SSF46565">
    <property type="entry name" value="Chaperone J-domain"/>
    <property type="match status" value="1"/>
</dbReference>
<dbReference type="Proteomes" id="UP001597233">
    <property type="component" value="Unassembled WGS sequence"/>
</dbReference>
<evidence type="ECO:0000259" key="5">
    <source>
        <dbReference type="PROSITE" id="PS50076"/>
    </source>
</evidence>
<dbReference type="Gene3D" id="2.60.260.20">
    <property type="entry name" value="Urease metallochaperone UreE, N-terminal domain"/>
    <property type="match status" value="2"/>
</dbReference>
<accession>A0ABW4RJK8</accession>
<sequence length="318" mass="36088">MPRNYYEVLGVPATASAQEIKKAYQKLAKQWHPDVNKAQEAESRFKEVAEAYETLGHERRRAQYDELLKHEQARREYENGGSASSSGSRSSTSNGGTRYEYRTHSNDADEDLFDMFFGERMNGFDFFGDSARAFTGGYMGANPQARTTKATMNITLEQAYRGDQLPIKLGDSNIHVKIPERIQTDRTIRIRGTGSNGIRANEELLITLHILPHAIFRLDGKHLQGTLQIAPWEAVFGTQSQIQLPDWSRVKVKVPAGIQAGQQLRIPGKGMKDDEHGYGDLMLEIEVIVPDILSERERELYRELSRTNGYRAHMKRKS</sequence>